<feature type="signal peptide" evidence="1">
    <location>
        <begin position="1"/>
        <end position="25"/>
    </location>
</feature>
<keyword evidence="3" id="KW-1185">Reference proteome</keyword>
<organism evidence="2 3">
    <name type="scientific">Streptomyces kaempferi</name>
    <dbReference type="NCBI Taxonomy" id="333725"/>
    <lineage>
        <taxon>Bacteria</taxon>
        <taxon>Bacillati</taxon>
        <taxon>Actinomycetota</taxon>
        <taxon>Actinomycetes</taxon>
        <taxon>Kitasatosporales</taxon>
        <taxon>Streptomycetaceae</taxon>
        <taxon>Streptomyces</taxon>
    </lineage>
</organism>
<comment type="caution">
    <text evidence="2">The sequence shown here is derived from an EMBL/GenBank/DDBJ whole genome shotgun (WGS) entry which is preliminary data.</text>
</comment>
<keyword evidence="1" id="KW-0732">Signal</keyword>
<dbReference type="EMBL" id="JBHTMM010000120">
    <property type="protein sequence ID" value="MFD1312472.1"/>
    <property type="molecule type" value="Genomic_DNA"/>
</dbReference>
<evidence type="ECO:0000256" key="1">
    <source>
        <dbReference type="SAM" id="SignalP"/>
    </source>
</evidence>
<dbReference type="Proteomes" id="UP001597058">
    <property type="component" value="Unassembled WGS sequence"/>
</dbReference>
<proteinExistence type="predicted"/>
<accession>A0ABW3XTU2</accession>
<protein>
    <recommendedName>
        <fullName evidence="4">Secreted protein</fullName>
    </recommendedName>
</protein>
<gene>
    <name evidence="2" type="ORF">ACFQ5X_42675</name>
</gene>
<sequence length="159" mass="16920">MRPTSMGRLAALASTALLLAGVVSAGSAQAQSAAQARYPGGLVTYSIEFSNPQEKDNNDLPEPYGRVVVKDDGLRETTLWEHPDLDINTPTVPRYPEAGFTHRFADHFISEVCAYVGEDDTGINADDVLAQGCEPFHGPGAYTIPGPDGSVTVTVYHVG</sequence>
<name>A0ABW3XTU2_9ACTN</name>
<evidence type="ECO:0000313" key="3">
    <source>
        <dbReference type="Proteomes" id="UP001597058"/>
    </source>
</evidence>
<reference evidence="3" key="1">
    <citation type="journal article" date="2019" name="Int. J. Syst. Evol. Microbiol.">
        <title>The Global Catalogue of Microorganisms (GCM) 10K type strain sequencing project: providing services to taxonomists for standard genome sequencing and annotation.</title>
        <authorList>
            <consortium name="The Broad Institute Genomics Platform"/>
            <consortium name="The Broad Institute Genome Sequencing Center for Infectious Disease"/>
            <person name="Wu L."/>
            <person name="Ma J."/>
        </authorList>
    </citation>
    <scope>NUCLEOTIDE SEQUENCE [LARGE SCALE GENOMIC DNA]</scope>
    <source>
        <strain evidence="3">CGMCC 4.7020</strain>
    </source>
</reference>
<feature type="chain" id="PRO_5047422925" description="Secreted protein" evidence="1">
    <location>
        <begin position="26"/>
        <end position="159"/>
    </location>
</feature>
<evidence type="ECO:0000313" key="2">
    <source>
        <dbReference type="EMBL" id="MFD1312472.1"/>
    </source>
</evidence>
<dbReference type="RefSeq" id="WP_329284091.1">
    <property type="nucleotide sequence ID" value="NZ_JBHSKH010000028.1"/>
</dbReference>
<evidence type="ECO:0008006" key="4">
    <source>
        <dbReference type="Google" id="ProtNLM"/>
    </source>
</evidence>